<dbReference type="CDD" id="cd06267">
    <property type="entry name" value="PBP1_LacI_sugar_binding-like"/>
    <property type="match status" value="1"/>
</dbReference>
<dbReference type="PROSITE" id="PS50932">
    <property type="entry name" value="HTH_LACI_2"/>
    <property type="match status" value="1"/>
</dbReference>
<dbReference type="EMBL" id="CP001016">
    <property type="protein sequence ID" value="ACB96089.1"/>
    <property type="molecule type" value="Genomic_DNA"/>
</dbReference>
<accession>B2IID6</accession>
<dbReference type="InterPro" id="IPR001761">
    <property type="entry name" value="Peripla_BP/Lac1_sug-bd_dom"/>
</dbReference>
<reference evidence="7" key="1">
    <citation type="submission" date="2008-03" db="EMBL/GenBank/DDBJ databases">
        <title>Complete sequence of chromosome of Beijerinckia indica subsp. indica ATCC 9039.</title>
        <authorList>
            <consortium name="US DOE Joint Genome Institute"/>
            <person name="Copeland A."/>
            <person name="Lucas S."/>
            <person name="Lapidus A."/>
            <person name="Glavina del Rio T."/>
            <person name="Dalin E."/>
            <person name="Tice H."/>
            <person name="Bruce D."/>
            <person name="Goodwin L."/>
            <person name="Pitluck S."/>
            <person name="LaButti K."/>
            <person name="Schmutz J."/>
            <person name="Larimer F."/>
            <person name="Land M."/>
            <person name="Hauser L."/>
            <person name="Kyrpides N."/>
            <person name="Mikhailova N."/>
            <person name="Dunfield P.F."/>
            <person name="Dedysh S.N."/>
            <person name="Liesack W."/>
            <person name="Saw J.H."/>
            <person name="Alam M."/>
            <person name="Chen Y."/>
            <person name="Murrell J.C."/>
            <person name="Richardson P."/>
        </authorList>
    </citation>
    <scope>NUCLEOTIDE SEQUENCE [LARGE SCALE GENOMIC DNA]</scope>
    <source>
        <strain evidence="7">ATCC 9039 / DSM 1715 / NCIMB 8712</strain>
    </source>
</reference>
<dbReference type="OrthoDB" id="9805705at2"/>
<dbReference type="SUPFAM" id="SSF53822">
    <property type="entry name" value="Periplasmic binding protein-like I"/>
    <property type="match status" value="1"/>
</dbReference>
<dbReference type="InterPro" id="IPR028082">
    <property type="entry name" value="Peripla_BP_I"/>
</dbReference>
<proteinExistence type="predicted"/>
<dbReference type="HOGENOM" id="CLU_037628_6_1_5"/>
<gene>
    <name evidence="6" type="ordered locus">Bind_2481</name>
</gene>
<sequence length="337" mass="37433">MAKIRSMEEFAAASGISRPTLSKYFSDPSSVRKSTRQRIETALVEHEYRPNIFAISQNRKRPMNVGILIPHLTDPYFAELVRHIEARCASMGFWAIILSSHGDPDLEERALRTLLSLKLAGAIVAPLGTRSNCDTFKALCKELPIVFLDSRIDLEVPFVGTDNRASIELLVEYLVRTGEPPCFLDMPHVNQNALERRQAFEEAARKAKFEPHVIPARTLDWNFEQIGFDVVTAYLRGSGLPSRTLLCANDRLAFGALAAAYKSGLKVGREDNADLRIAGHDDHPLSRFACPSLTTIAQDYEGLASSAFDILVGRLDGEENMPTSELLSSRLVMRDSA</sequence>
<evidence type="ECO:0000259" key="5">
    <source>
        <dbReference type="PROSITE" id="PS50943"/>
    </source>
</evidence>
<dbReference type="InterPro" id="IPR010982">
    <property type="entry name" value="Lambda_DNA-bd_dom_sf"/>
</dbReference>
<dbReference type="Proteomes" id="UP000001695">
    <property type="component" value="Chromosome"/>
</dbReference>
<keyword evidence="7" id="KW-1185">Reference proteome</keyword>
<evidence type="ECO:0000259" key="4">
    <source>
        <dbReference type="PROSITE" id="PS50932"/>
    </source>
</evidence>
<dbReference type="eggNOG" id="COG1609">
    <property type="taxonomic scope" value="Bacteria"/>
</dbReference>
<keyword evidence="1" id="KW-0805">Transcription regulation</keyword>
<dbReference type="PROSITE" id="PS50943">
    <property type="entry name" value="HTH_CROC1"/>
    <property type="match status" value="1"/>
</dbReference>
<dbReference type="Pfam" id="PF00532">
    <property type="entry name" value="Peripla_BP_1"/>
    <property type="match status" value="1"/>
</dbReference>
<evidence type="ECO:0000313" key="6">
    <source>
        <dbReference type="EMBL" id="ACB96089.1"/>
    </source>
</evidence>
<dbReference type="PANTHER" id="PTHR30146">
    <property type="entry name" value="LACI-RELATED TRANSCRIPTIONAL REPRESSOR"/>
    <property type="match status" value="1"/>
</dbReference>
<evidence type="ECO:0000313" key="7">
    <source>
        <dbReference type="Proteomes" id="UP000001695"/>
    </source>
</evidence>
<dbReference type="Gene3D" id="1.10.260.40">
    <property type="entry name" value="lambda repressor-like DNA-binding domains"/>
    <property type="match status" value="1"/>
</dbReference>
<name>B2IID6_BEII9</name>
<keyword evidence="3" id="KW-0804">Transcription</keyword>
<feature type="domain" description="HTH cro/C1-type" evidence="5">
    <location>
        <begin position="6"/>
        <end position="49"/>
    </location>
</feature>
<keyword evidence="2" id="KW-0238">DNA-binding</keyword>
<dbReference type="GO" id="GO:0003700">
    <property type="term" value="F:DNA-binding transcription factor activity"/>
    <property type="evidence" value="ECO:0007669"/>
    <property type="project" value="TreeGrafter"/>
</dbReference>
<reference evidence="6 7" key="2">
    <citation type="journal article" date="2010" name="J. Bacteriol.">
        <title>Complete genome sequence of Beijerinckia indica subsp. indica.</title>
        <authorList>
            <person name="Tamas I."/>
            <person name="Dedysh S.N."/>
            <person name="Liesack W."/>
            <person name="Stott M.B."/>
            <person name="Alam M."/>
            <person name="Murrell J.C."/>
            <person name="Dunfield P.F."/>
        </authorList>
    </citation>
    <scope>NUCLEOTIDE SEQUENCE [LARGE SCALE GENOMIC DNA]</scope>
    <source>
        <strain evidence="7">ATCC 9039 / DSM 1715 / NCIMB 8712</strain>
    </source>
</reference>
<dbReference type="Pfam" id="PF00356">
    <property type="entry name" value="LacI"/>
    <property type="match status" value="1"/>
</dbReference>
<dbReference type="SUPFAM" id="SSF47413">
    <property type="entry name" value="lambda repressor-like DNA-binding domains"/>
    <property type="match status" value="1"/>
</dbReference>
<evidence type="ECO:0000256" key="3">
    <source>
        <dbReference type="ARBA" id="ARBA00023163"/>
    </source>
</evidence>
<dbReference type="SMART" id="SM00354">
    <property type="entry name" value="HTH_LACI"/>
    <property type="match status" value="1"/>
</dbReference>
<evidence type="ECO:0000256" key="2">
    <source>
        <dbReference type="ARBA" id="ARBA00023125"/>
    </source>
</evidence>
<feature type="domain" description="HTH lacI-type" evidence="4">
    <location>
        <begin position="5"/>
        <end position="59"/>
    </location>
</feature>
<dbReference type="Gene3D" id="3.40.50.2300">
    <property type="match status" value="2"/>
</dbReference>
<evidence type="ECO:0000256" key="1">
    <source>
        <dbReference type="ARBA" id="ARBA00023015"/>
    </source>
</evidence>
<dbReference type="STRING" id="395963.Bind_2481"/>
<dbReference type="RefSeq" id="WP_012385442.1">
    <property type="nucleotide sequence ID" value="NC_010581.1"/>
</dbReference>
<dbReference type="AlphaFoldDB" id="B2IID6"/>
<protein>
    <submittedName>
        <fullName evidence="6">Transcriptional regulator, LacI family</fullName>
    </submittedName>
</protein>
<dbReference type="CDD" id="cd01392">
    <property type="entry name" value="HTH_LacI"/>
    <property type="match status" value="1"/>
</dbReference>
<organism evidence="6 7">
    <name type="scientific">Beijerinckia indica subsp. indica (strain ATCC 9039 / DSM 1715 / NCIMB 8712)</name>
    <dbReference type="NCBI Taxonomy" id="395963"/>
    <lineage>
        <taxon>Bacteria</taxon>
        <taxon>Pseudomonadati</taxon>
        <taxon>Pseudomonadota</taxon>
        <taxon>Alphaproteobacteria</taxon>
        <taxon>Hyphomicrobiales</taxon>
        <taxon>Beijerinckiaceae</taxon>
        <taxon>Beijerinckia</taxon>
    </lineage>
</organism>
<dbReference type="InterPro" id="IPR000843">
    <property type="entry name" value="HTH_LacI"/>
</dbReference>
<dbReference type="PANTHER" id="PTHR30146:SF109">
    <property type="entry name" value="HTH-TYPE TRANSCRIPTIONAL REGULATOR GALS"/>
    <property type="match status" value="1"/>
</dbReference>
<dbReference type="KEGG" id="bid:Bind_2481"/>
<dbReference type="InterPro" id="IPR001387">
    <property type="entry name" value="Cro/C1-type_HTH"/>
</dbReference>
<dbReference type="GO" id="GO:0000976">
    <property type="term" value="F:transcription cis-regulatory region binding"/>
    <property type="evidence" value="ECO:0007669"/>
    <property type="project" value="TreeGrafter"/>
</dbReference>